<feature type="coiled-coil region" evidence="1">
    <location>
        <begin position="62"/>
        <end position="96"/>
    </location>
</feature>
<dbReference type="RefSeq" id="WP_026860890.1">
    <property type="nucleotide sequence ID" value="NZ_PIQE01000004.1"/>
</dbReference>
<dbReference type="PIRSF" id="PIRSF028069">
    <property type="entry name" value="UCP028069"/>
    <property type="match status" value="1"/>
</dbReference>
<dbReference type="Pfam" id="PF11932">
    <property type="entry name" value="DUF3450"/>
    <property type="match status" value="1"/>
</dbReference>
<comment type="caution">
    <text evidence="3">The sequence shown here is derived from an EMBL/GenBank/DDBJ whole genome shotgun (WGS) entry which is preliminary data.</text>
</comment>
<dbReference type="AlphaFoldDB" id="A0A432Z0Y6"/>
<reference evidence="4" key="1">
    <citation type="journal article" date="2018" name="Front. Microbiol.">
        <title>Genome-Based Analysis Reveals the Taxonomy and Diversity of the Family Idiomarinaceae.</title>
        <authorList>
            <person name="Liu Y."/>
            <person name="Lai Q."/>
            <person name="Shao Z."/>
        </authorList>
    </citation>
    <scope>NUCLEOTIDE SEQUENCE [LARGE SCALE GENOMIC DNA]</scope>
    <source>
        <strain evidence="4">c121</strain>
    </source>
</reference>
<gene>
    <name evidence="3" type="ORF">CWI80_11560</name>
</gene>
<keyword evidence="1" id="KW-0175">Coiled coil</keyword>
<dbReference type="Proteomes" id="UP000287022">
    <property type="component" value="Unassembled WGS sequence"/>
</dbReference>
<evidence type="ECO:0000256" key="2">
    <source>
        <dbReference type="SAM" id="SignalP"/>
    </source>
</evidence>
<accession>A0A432Z0Y6</accession>
<proteinExistence type="predicted"/>
<organism evidence="3 4">
    <name type="scientific">Pseudidiomarina sediminum</name>
    <dbReference type="NCBI Taxonomy" id="431675"/>
    <lineage>
        <taxon>Bacteria</taxon>
        <taxon>Pseudomonadati</taxon>
        <taxon>Pseudomonadota</taxon>
        <taxon>Gammaproteobacteria</taxon>
        <taxon>Alteromonadales</taxon>
        <taxon>Idiomarinaceae</taxon>
        <taxon>Pseudidiomarina</taxon>
    </lineage>
</organism>
<evidence type="ECO:0000313" key="3">
    <source>
        <dbReference type="EMBL" id="RUO69843.1"/>
    </source>
</evidence>
<dbReference type="STRING" id="1122124.GCA_000423165_02188"/>
<keyword evidence="4" id="KW-1185">Reference proteome</keyword>
<name>A0A432Z0Y6_9GAMM</name>
<protein>
    <submittedName>
        <fullName evidence="3">DUF3450 domain-containing protein</fullName>
    </submittedName>
</protein>
<feature type="chain" id="PRO_5019124044" evidence="2">
    <location>
        <begin position="23"/>
        <end position="257"/>
    </location>
</feature>
<evidence type="ECO:0000256" key="1">
    <source>
        <dbReference type="SAM" id="Coils"/>
    </source>
</evidence>
<dbReference type="EMBL" id="PIQE01000004">
    <property type="protein sequence ID" value="RUO69843.1"/>
    <property type="molecule type" value="Genomic_DNA"/>
</dbReference>
<dbReference type="InterPro" id="IPR016866">
    <property type="entry name" value="UCP028069"/>
</dbReference>
<sequence length="257" mass="29245">MKPSFAYALVFAGMLASSNAMAQEQALEPVVDAANEINQSARSSQLTVDKIADSTQERMQQYKQINRQIEGLEVYVQQLERQLQSQQVEQNELSASIDEVSVVERQITPLMLRMINSLDTFIALDVPFLNEERQSRLASLEELMDRADVDVSEKFRRVMEAYQIEAEYGRTIEAYNGEMELAGQTQEVEFLRVGRTALIYKTRNGDSMGVWNQQQREWQPLDASYKNGIQEALRVARKQLAPDLLMLPIFANAQAGE</sequence>
<keyword evidence="2" id="KW-0732">Signal</keyword>
<feature type="signal peptide" evidence="2">
    <location>
        <begin position="1"/>
        <end position="22"/>
    </location>
</feature>
<evidence type="ECO:0000313" key="4">
    <source>
        <dbReference type="Proteomes" id="UP000287022"/>
    </source>
</evidence>